<name>A0AA40G888_9HYME</name>
<comment type="caution">
    <text evidence="2">The sequence shown here is derived from an EMBL/GenBank/DDBJ whole genome shotgun (WGS) entry which is preliminary data.</text>
</comment>
<gene>
    <name evidence="2" type="ORF">K0M31_014276</name>
</gene>
<organism evidence="2 3">
    <name type="scientific">Melipona bicolor</name>
    <dbReference type="NCBI Taxonomy" id="60889"/>
    <lineage>
        <taxon>Eukaryota</taxon>
        <taxon>Metazoa</taxon>
        <taxon>Ecdysozoa</taxon>
        <taxon>Arthropoda</taxon>
        <taxon>Hexapoda</taxon>
        <taxon>Insecta</taxon>
        <taxon>Pterygota</taxon>
        <taxon>Neoptera</taxon>
        <taxon>Endopterygota</taxon>
        <taxon>Hymenoptera</taxon>
        <taxon>Apocrita</taxon>
        <taxon>Aculeata</taxon>
        <taxon>Apoidea</taxon>
        <taxon>Anthophila</taxon>
        <taxon>Apidae</taxon>
        <taxon>Melipona</taxon>
    </lineage>
</organism>
<accession>A0AA40G888</accession>
<feature type="region of interest" description="Disordered" evidence="1">
    <location>
        <begin position="68"/>
        <end position="89"/>
    </location>
</feature>
<dbReference type="AlphaFoldDB" id="A0AA40G888"/>
<protein>
    <submittedName>
        <fullName evidence="2">Uncharacterized protein</fullName>
    </submittedName>
</protein>
<dbReference type="Proteomes" id="UP001177670">
    <property type="component" value="Unassembled WGS sequence"/>
</dbReference>
<feature type="compositionally biased region" description="Gly residues" evidence="1">
    <location>
        <begin position="1"/>
        <end position="16"/>
    </location>
</feature>
<proteinExistence type="predicted"/>
<feature type="region of interest" description="Disordered" evidence="1">
    <location>
        <begin position="1"/>
        <end position="22"/>
    </location>
</feature>
<reference evidence="2" key="1">
    <citation type="submission" date="2021-10" db="EMBL/GenBank/DDBJ databases">
        <title>Melipona bicolor Genome sequencing and assembly.</title>
        <authorList>
            <person name="Araujo N.S."/>
            <person name="Arias M.C."/>
        </authorList>
    </citation>
    <scope>NUCLEOTIDE SEQUENCE</scope>
    <source>
        <strain evidence="2">USP_2M_L1-L4_2017</strain>
        <tissue evidence="2">Whole body</tissue>
    </source>
</reference>
<evidence type="ECO:0000313" key="2">
    <source>
        <dbReference type="EMBL" id="KAK1132908.1"/>
    </source>
</evidence>
<evidence type="ECO:0000256" key="1">
    <source>
        <dbReference type="SAM" id="MobiDB-lite"/>
    </source>
</evidence>
<dbReference type="EMBL" id="JAHYIQ010000004">
    <property type="protein sequence ID" value="KAK1132908.1"/>
    <property type="molecule type" value="Genomic_DNA"/>
</dbReference>
<evidence type="ECO:0000313" key="3">
    <source>
        <dbReference type="Proteomes" id="UP001177670"/>
    </source>
</evidence>
<sequence length="111" mass="11853">MNQVGREGGGGGGPKGQGEKERNISRVVLFGKFARCLATPPNSRIRFHGVAGNICDVYSRKLKSFAASKRTRDLSGNEEVGETESRASGDFVRPIGQDVVEISRAVSKTSA</sequence>
<keyword evidence="3" id="KW-1185">Reference proteome</keyword>